<dbReference type="Pfam" id="PF01764">
    <property type="entry name" value="Lipase_3"/>
    <property type="match status" value="1"/>
</dbReference>
<dbReference type="RefSeq" id="XP_001464051.1">
    <property type="nucleotide sequence ID" value="XM_001464014.1"/>
</dbReference>
<dbReference type="SUPFAM" id="SSF57903">
    <property type="entry name" value="FYVE/PHD zinc finger"/>
    <property type="match status" value="1"/>
</dbReference>
<dbReference type="PROSITE" id="PS50178">
    <property type="entry name" value="ZF_FYVE"/>
    <property type="match status" value="1"/>
</dbReference>
<gene>
    <name evidence="7" type="ORF">LINJ_13_0200</name>
</gene>
<keyword evidence="1" id="KW-0479">Metal-binding</keyword>
<evidence type="ECO:0000256" key="3">
    <source>
        <dbReference type="ARBA" id="ARBA00022833"/>
    </source>
</evidence>
<dbReference type="Proteomes" id="UP000008153">
    <property type="component" value="Chromosome 13"/>
</dbReference>
<reference evidence="7 8" key="1">
    <citation type="journal article" date="2007" name="Nat. Genet.">
        <title>Comparative genomic analysis of three Leishmania species that cause diverse human disease.</title>
        <authorList>
            <person name="Peacock C.S."/>
            <person name="Seeger K."/>
            <person name="Harris D."/>
            <person name="Murphy L."/>
            <person name="Ruiz J.C."/>
            <person name="Quail M.A."/>
            <person name="Peters N."/>
            <person name="Adlem E."/>
            <person name="Tivey A."/>
            <person name="Aslett M."/>
            <person name="Kerhornou A."/>
            <person name="Ivens A."/>
            <person name="Fraser A."/>
            <person name="Rajandream M.A."/>
            <person name="Carver T."/>
            <person name="Norbertczak H."/>
            <person name="Chillingworth T."/>
            <person name="Hance Z."/>
            <person name="Jagels K."/>
            <person name="Moule S."/>
            <person name="Ormond D."/>
            <person name="Rutter S."/>
            <person name="Squares R."/>
            <person name="Whitehead S."/>
            <person name="Rabbinowitsch E."/>
            <person name="Arrowsmith C."/>
            <person name="White B."/>
            <person name="Thurston S."/>
            <person name="Bringaud F."/>
            <person name="Baldauf S.L."/>
            <person name="Faulconbridge A."/>
            <person name="Jeffares D."/>
            <person name="Depledge D.P."/>
            <person name="Oyola S.O."/>
            <person name="Hilley J.D."/>
            <person name="Brito L.O."/>
            <person name="Tosi L.R."/>
            <person name="Barrell B."/>
            <person name="Cruz A.K."/>
            <person name="Mottram J.C."/>
            <person name="Smith D.F."/>
            <person name="Berriman M."/>
        </authorList>
    </citation>
    <scope>NUCLEOTIDE SEQUENCE [LARGE SCALE GENOMIC DNA]</scope>
    <source>
        <strain evidence="7 8">JPCM5</strain>
    </source>
</reference>
<accession>A4HVG0</accession>
<dbReference type="SUPFAM" id="SSF53474">
    <property type="entry name" value="alpha/beta-Hydrolases"/>
    <property type="match status" value="1"/>
</dbReference>
<dbReference type="InterPro" id="IPR002921">
    <property type="entry name" value="Fungal_lipase-type"/>
</dbReference>
<dbReference type="OMA" id="KIACNCQ"/>
<feature type="region of interest" description="Disordered" evidence="5">
    <location>
        <begin position="198"/>
        <end position="221"/>
    </location>
</feature>
<evidence type="ECO:0000259" key="6">
    <source>
        <dbReference type="PROSITE" id="PS50178"/>
    </source>
</evidence>
<organism evidence="7 8">
    <name type="scientific">Leishmania infantum</name>
    <dbReference type="NCBI Taxonomy" id="5671"/>
    <lineage>
        <taxon>Eukaryota</taxon>
        <taxon>Discoba</taxon>
        <taxon>Euglenozoa</taxon>
        <taxon>Kinetoplastea</taxon>
        <taxon>Metakinetoplastina</taxon>
        <taxon>Trypanosomatida</taxon>
        <taxon>Trypanosomatidae</taxon>
        <taxon>Leishmaniinae</taxon>
        <taxon>Leishmania</taxon>
    </lineage>
</organism>
<feature type="compositionally biased region" description="Basic and acidic residues" evidence="5">
    <location>
        <begin position="200"/>
        <end position="221"/>
    </location>
</feature>
<evidence type="ECO:0000256" key="2">
    <source>
        <dbReference type="ARBA" id="ARBA00022771"/>
    </source>
</evidence>
<keyword evidence="2 4" id="KW-0863">Zinc-finger</keyword>
<feature type="region of interest" description="Disordered" evidence="5">
    <location>
        <begin position="1"/>
        <end position="72"/>
    </location>
</feature>
<evidence type="ECO:0000256" key="5">
    <source>
        <dbReference type="SAM" id="MobiDB-lite"/>
    </source>
</evidence>
<reference evidence="7 8" key="2">
    <citation type="journal article" date="2011" name="Genome Res.">
        <title>Chromosome and gene copy number variation allow major structural change between species and strains of Leishmania.</title>
        <authorList>
            <person name="Rogers M.B."/>
            <person name="Hilley J.D."/>
            <person name="Dickens N.J."/>
            <person name="Wilkes J."/>
            <person name="Bates P.A."/>
            <person name="Depledge D.P."/>
            <person name="Harris D."/>
            <person name="Her Y."/>
            <person name="Herzyk P."/>
            <person name="Imamura H."/>
            <person name="Otto T.D."/>
            <person name="Sanders M."/>
            <person name="Seeger K."/>
            <person name="Dujardin J.C."/>
            <person name="Berriman M."/>
            <person name="Smith D.F."/>
            <person name="Hertz-Fowler C."/>
            <person name="Mottram J.C."/>
        </authorList>
    </citation>
    <scope>NUCLEOTIDE SEQUENCE [LARGE SCALE GENOMIC DNA]</scope>
    <source>
        <strain evidence="7 8">JPCM5</strain>
    </source>
</reference>
<dbReference type="KEGG" id="lif:LINJ_13_0200"/>
<dbReference type="InterPro" id="IPR029058">
    <property type="entry name" value="AB_hydrolase_fold"/>
</dbReference>
<dbReference type="eggNOG" id="ENOG502SBGF">
    <property type="taxonomic scope" value="Eukaryota"/>
</dbReference>
<protein>
    <recommendedName>
        <fullName evidence="6">FYVE-type domain-containing protein</fullName>
    </recommendedName>
</protein>
<evidence type="ECO:0000256" key="1">
    <source>
        <dbReference type="ARBA" id="ARBA00022723"/>
    </source>
</evidence>
<dbReference type="GO" id="GO:0006629">
    <property type="term" value="P:lipid metabolic process"/>
    <property type="evidence" value="ECO:0007669"/>
    <property type="project" value="InterPro"/>
</dbReference>
<dbReference type="GeneID" id="5067432"/>
<evidence type="ECO:0000256" key="4">
    <source>
        <dbReference type="PROSITE-ProRule" id="PRU00091"/>
    </source>
</evidence>
<dbReference type="InterPro" id="IPR017455">
    <property type="entry name" value="Znf_FYVE-rel"/>
</dbReference>
<dbReference type="InParanoid" id="A4HVG0"/>
<dbReference type="AlphaFoldDB" id="A4HVG0"/>
<proteinExistence type="predicted"/>
<keyword evidence="8" id="KW-1185">Reference proteome</keyword>
<feature type="region of interest" description="Disordered" evidence="5">
    <location>
        <begin position="630"/>
        <end position="660"/>
    </location>
</feature>
<feature type="domain" description="FYVE-type" evidence="6">
    <location>
        <begin position="122"/>
        <end position="175"/>
    </location>
</feature>
<name>A4HVG0_LEIIN</name>
<dbReference type="SMR" id="A4HVG0"/>
<evidence type="ECO:0000313" key="7">
    <source>
        <dbReference type="EMBL" id="CAM66426.1"/>
    </source>
</evidence>
<dbReference type="GO" id="GO:0008270">
    <property type="term" value="F:zinc ion binding"/>
    <property type="evidence" value="ECO:0007669"/>
    <property type="project" value="UniProtKB-KW"/>
</dbReference>
<dbReference type="Gene3D" id="3.40.50.1820">
    <property type="entry name" value="alpha/beta hydrolase"/>
    <property type="match status" value="1"/>
</dbReference>
<dbReference type="InterPro" id="IPR011011">
    <property type="entry name" value="Znf_FYVE_PHD"/>
</dbReference>
<sequence>MKKLFASRGNTSPTSAGPAGKAPLSTSRTSGDPTAYSGNRFDMRDPDGGPVDRLNSSGSSQGMGDGMGPYDRVGLMSEAAETTSGARSNDPAKRYGSCYEGGANARCDTCKMVKIACNCQSCHCCHRFLMSPSSIHHCRLCWRATCAECSNYMRTNDFMGGRITRTCLTCAVPKALIFITQMRYSVYDSAGVSSRTARGGSDRTARGMSDRTARGGYDRNGDADGRKWGGALPPAMEPNSFRWGLYVLGCEIEAPRRCINPLCSSPFAYVDTCAKCKSPTVTILFHEQRHIATMNTSKKVAKLIDSGALPSGSTEALEDVVRDKYETLVESRSADEVDEIFACAMPLQLEKRLFSSLAGNIWATRKVLLALVACGIAGEAPAAPVISLAMTDFPVYARVMRPLQITELFTVFSGPGNIRLVAFSSGASRRPGVHQVLSTRMVSRELWTSQAMKSSEVLGKIVSNKDEAQQAGLNTNVATWNVREGLLGYISDDNIMLRVQSLVLRMVRNGEEVVLCGHGIGGAVASWLTTCMLLENTPQTRDRLLCVTFGAPLIASRSLSNLLMKNELAKNYQNFVNGSDMVPRLGYVDSLLYSGNAASCASILGQDGPLNSVRKVRDCVVLWTASHEEPRGAAPTRNADDAGDGNPSASNIGRNARYHSVDMANGSQATRKKDSKRPLSPVDPVICVNETEHGDLFLPSREPFDNNAVRTTYDGELREKGICVEGELTICDTDLKRYSTTQHRDKQAMDPLGCYHFLWQPRGKYICTEDPTMAIGLLSDRTNMRLVLRDHLLSAYNKGMMEYVYSAPP</sequence>
<dbReference type="EMBL" id="FR796445">
    <property type="protein sequence ID" value="CAM66426.1"/>
    <property type="molecule type" value="Genomic_DNA"/>
</dbReference>
<dbReference type="VEuPathDB" id="TriTrypDB:LINF_130006900"/>
<keyword evidence="3" id="KW-0862">Zinc</keyword>
<dbReference type="PANTHER" id="PTHR47413">
    <property type="entry name" value="LIPASE-LIKE PAD4"/>
    <property type="match status" value="1"/>
</dbReference>
<dbReference type="PANTHER" id="PTHR47413:SF2">
    <property type="entry name" value="LIPASE-LIKE PAD4"/>
    <property type="match status" value="1"/>
</dbReference>
<dbReference type="CDD" id="cd00065">
    <property type="entry name" value="FYVE_like_SF"/>
    <property type="match status" value="1"/>
</dbReference>
<evidence type="ECO:0000313" key="8">
    <source>
        <dbReference type="Proteomes" id="UP000008153"/>
    </source>
</evidence>